<comment type="caution">
    <text evidence="2">The sequence shown here is derived from an EMBL/GenBank/DDBJ whole genome shotgun (WGS) entry which is preliminary data.</text>
</comment>
<dbReference type="OrthoDB" id="9814833at2"/>
<dbReference type="InterPro" id="IPR036244">
    <property type="entry name" value="TipA-like_antibiotic-bd"/>
</dbReference>
<dbReference type="AlphaFoldDB" id="A0A1B7LGU0"/>
<dbReference type="RefSeq" id="WP_066666907.1">
    <property type="nucleotide sequence ID" value="NZ_LYVF01000063.1"/>
</dbReference>
<evidence type="ECO:0000313" key="3">
    <source>
        <dbReference type="Proteomes" id="UP000078532"/>
    </source>
</evidence>
<organism evidence="2 3">
    <name type="scientific">Desulfotomaculum copahuensis</name>
    <dbReference type="NCBI Taxonomy" id="1838280"/>
    <lineage>
        <taxon>Bacteria</taxon>
        <taxon>Bacillati</taxon>
        <taxon>Bacillota</taxon>
        <taxon>Clostridia</taxon>
        <taxon>Eubacteriales</taxon>
        <taxon>Desulfotomaculaceae</taxon>
        <taxon>Desulfotomaculum</taxon>
    </lineage>
</organism>
<evidence type="ECO:0000313" key="2">
    <source>
        <dbReference type="EMBL" id="OAT85321.1"/>
    </source>
</evidence>
<feature type="domain" description="TipAS antibiotic-recognition" evidence="1">
    <location>
        <begin position="15"/>
        <end position="108"/>
    </location>
</feature>
<name>A0A1B7LGU0_9FIRM</name>
<dbReference type="EMBL" id="LYVF01000063">
    <property type="protein sequence ID" value="OAT85321.1"/>
    <property type="molecule type" value="Genomic_DNA"/>
</dbReference>
<protein>
    <recommendedName>
        <fullName evidence="1">TipAS antibiotic-recognition domain-containing protein</fullName>
    </recommendedName>
</protein>
<dbReference type="InterPro" id="IPR012925">
    <property type="entry name" value="TipAS_dom"/>
</dbReference>
<dbReference type="SUPFAM" id="SSF89082">
    <property type="entry name" value="Antibiotic binding domain of TipA-like multidrug resistance regulators"/>
    <property type="match status" value="1"/>
</dbReference>
<dbReference type="STRING" id="1838280.A6M21_17310"/>
<keyword evidence="3" id="KW-1185">Reference proteome</keyword>
<evidence type="ECO:0000259" key="1">
    <source>
        <dbReference type="Pfam" id="PF07739"/>
    </source>
</evidence>
<dbReference type="Pfam" id="PF07739">
    <property type="entry name" value="TipAS"/>
    <property type="match status" value="1"/>
</dbReference>
<dbReference type="Proteomes" id="UP000078532">
    <property type="component" value="Unassembled WGS sequence"/>
</dbReference>
<dbReference type="Gene3D" id="1.10.490.50">
    <property type="entry name" value="Antibiotic binding domain of TipA-like multidrug resistance regulators"/>
    <property type="match status" value="1"/>
</dbReference>
<reference evidence="2 3" key="1">
    <citation type="submission" date="2016-04" db="EMBL/GenBank/DDBJ databases">
        <authorList>
            <person name="Evans L.H."/>
            <person name="Alamgir A."/>
            <person name="Owens N."/>
            <person name="Weber N.D."/>
            <person name="Virtaneva K."/>
            <person name="Barbian K."/>
            <person name="Babar A."/>
            <person name="Rosenke K."/>
        </authorList>
    </citation>
    <scope>NUCLEOTIDE SEQUENCE [LARGE SCALE GENOMIC DNA]</scope>
    <source>
        <strain evidence="2 3">LMa1</strain>
    </source>
</reference>
<proteinExistence type="predicted"/>
<sequence>MINCNFNRDEVGKSRYTEADWRAIHVQEMSIYRRVAAAMDAGKGPADTEVQEAIGERYREINERYYTCTPQIFRGLGEMYVADSRFTAFYERMRPGMAEFMRRAMAIYSDSLP</sequence>
<gene>
    <name evidence="2" type="ORF">A6M21_17310</name>
</gene>
<accession>A0A1B7LGU0</accession>